<evidence type="ECO:0000259" key="1">
    <source>
        <dbReference type="Pfam" id="PF00884"/>
    </source>
</evidence>
<accession>A0A6B0TCP0</accession>
<keyword evidence="2" id="KW-0378">Hydrolase</keyword>
<dbReference type="SUPFAM" id="SSF53649">
    <property type="entry name" value="Alkaline phosphatase-like"/>
    <property type="match status" value="1"/>
</dbReference>
<dbReference type="CDD" id="cd16148">
    <property type="entry name" value="sulfatase_like"/>
    <property type="match status" value="1"/>
</dbReference>
<dbReference type="EMBL" id="WUUT01000007">
    <property type="protein sequence ID" value="MXR53001.1"/>
    <property type="molecule type" value="Genomic_DNA"/>
</dbReference>
<dbReference type="PANTHER" id="PTHR43751">
    <property type="entry name" value="SULFATASE"/>
    <property type="match status" value="1"/>
</dbReference>
<dbReference type="RefSeq" id="WP_159765213.1">
    <property type="nucleotide sequence ID" value="NZ_WUUT01000007.1"/>
</dbReference>
<sequence length="462" mass="52052">MARKSIVWLSIESLRYDHTTLSGYQRPTTPNLADIAARPTATSFDQCFAHGNWTRTSTTSILSGTHPSSHGVFSTGQQLAPTAVTVPELLSEAGYDTVCFSRNSQIESAIDAEDRFDEYFAVDRTTARDIAGLSGLLKYLLQIRSHGGGFTTDTSRHSTGYLVNEGIKKQVTSEREPVFLYVHYNDTHQPYVPPLPYLKRATAELSISADRAARLVIDLFDNMYELMAGEYDLTDEQRAAMLALYDASIAYTDQRVGAIVEYLRSELDAVVVITGDHGELFGEDDMFAHRIRTHDAVTHVPLVVLGETGVLDYSGPIQHIDVVRTLLREVGVDHEQLEGLDLREDSREYAVTERGGDRAAKTFDRLRQRSDEFAPEQRHRGHLVTLRSETFKYERSDSAERLLELPDESTDVSERYPDVLAEFRERYRTFADEFARDRSLSAEADLSAGVERRLQEMGYLTD</sequence>
<keyword evidence="2" id="KW-0808">Transferase</keyword>
<name>A0A6B0TCP0_9EURY</name>
<keyword evidence="3" id="KW-1185">Reference proteome</keyword>
<dbReference type="GO" id="GO:0016740">
    <property type="term" value="F:transferase activity"/>
    <property type="evidence" value="ECO:0007669"/>
    <property type="project" value="UniProtKB-KW"/>
</dbReference>
<evidence type="ECO:0000313" key="2">
    <source>
        <dbReference type="EMBL" id="MXR53001.1"/>
    </source>
</evidence>
<dbReference type="Gene3D" id="3.40.720.10">
    <property type="entry name" value="Alkaline Phosphatase, subunit A"/>
    <property type="match status" value="1"/>
</dbReference>
<dbReference type="AlphaFoldDB" id="A0A6B0TCP0"/>
<dbReference type="InterPro" id="IPR052701">
    <property type="entry name" value="GAG_Ulvan_Degrading_Sulfatases"/>
</dbReference>
<proteinExistence type="predicted"/>
<dbReference type="GO" id="GO:0016787">
    <property type="term" value="F:hydrolase activity"/>
    <property type="evidence" value="ECO:0007669"/>
    <property type="project" value="UniProtKB-KW"/>
</dbReference>
<dbReference type="PANTHER" id="PTHR43751:SF3">
    <property type="entry name" value="SULFATASE N-TERMINAL DOMAIN-CONTAINING PROTEIN"/>
    <property type="match status" value="1"/>
</dbReference>
<dbReference type="Proteomes" id="UP000466535">
    <property type="component" value="Unassembled WGS sequence"/>
</dbReference>
<feature type="domain" description="Sulfatase N-terminal" evidence="1">
    <location>
        <begin position="6"/>
        <end position="330"/>
    </location>
</feature>
<protein>
    <submittedName>
        <fullName evidence="2">Sulfatase-like hydrolase/transferase</fullName>
    </submittedName>
</protein>
<evidence type="ECO:0000313" key="3">
    <source>
        <dbReference type="Proteomes" id="UP000466535"/>
    </source>
</evidence>
<dbReference type="OrthoDB" id="3164at2157"/>
<dbReference type="InterPro" id="IPR000917">
    <property type="entry name" value="Sulfatase_N"/>
</dbReference>
<dbReference type="Pfam" id="PF00884">
    <property type="entry name" value="Sulfatase"/>
    <property type="match status" value="1"/>
</dbReference>
<comment type="caution">
    <text evidence="2">The sequence shown here is derived from an EMBL/GenBank/DDBJ whole genome shotgun (WGS) entry which is preliminary data.</text>
</comment>
<organism evidence="2 3">
    <name type="scientific">Halovenus carboxidivorans</name>
    <dbReference type="NCBI Taxonomy" id="2692199"/>
    <lineage>
        <taxon>Archaea</taxon>
        <taxon>Methanobacteriati</taxon>
        <taxon>Methanobacteriota</taxon>
        <taxon>Stenosarchaea group</taxon>
        <taxon>Halobacteria</taxon>
        <taxon>Halobacteriales</taxon>
        <taxon>Haloarculaceae</taxon>
        <taxon>Halovenus</taxon>
    </lineage>
</organism>
<reference evidence="2 3" key="1">
    <citation type="submission" date="2019-12" db="EMBL/GenBank/DDBJ databases">
        <title>Isolation and characterization of three novel carbon monoxide-oxidizing members of Halobacteria from salione crusts and soils.</title>
        <authorList>
            <person name="Myers M.R."/>
            <person name="King G.M."/>
        </authorList>
    </citation>
    <scope>NUCLEOTIDE SEQUENCE [LARGE SCALE GENOMIC DNA]</scope>
    <source>
        <strain evidence="2 3">WSH3</strain>
    </source>
</reference>
<dbReference type="InterPro" id="IPR017850">
    <property type="entry name" value="Alkaline_phosphatase_core_sf"/>
</dbReference>
<gene>
    <name evidence="2" type="ORF">GRX03_15485</name>
</gene>